<dbReference type="GO" id="GO:0007166">
    <property type="term" value="P:cell surface receptor signaling pathway"/>
    <property type="evidence" value="ECO:0007669"/>
    <property type="project" value="TreeGrafter"/>
</dbReference>
<feature type="chain" id="PRO_5039674977" description="Cardiotrophin-like cytokine factor 1" evidence="6">
    <location>
        <begin position="23"/>
        <end position="247"/>
    </location>
</feature>
<organism evidence="7 8">
    <name type="scientific">Megalops atlanticus</name>
    <name type="common">Tarpon</name>
    <name type="synonym">Clupea gigantea</name>
    <dbReference type="NCBI Taxonomy" id="7932"/>
    <lineage>
        <taxon>Eukaryota</taxon>
        <taxon>Metazoa</taxon>
        <taxon>Chordata</taxon>
        <taxon>Craniata</taxon>
        <taxon>Vertebrata</taxon>
        <taxon>Euteleostomi</taxon>
        <taxon>Actinopterygii</taxon>
        <taxon>Neopterygii</taxon>
        <taxon>Teleostei</taxon>
        <taxon>Elopiformes</taxon>
        <taxon>Megalopidae</taxon>
        <taxon>Megalops</taxon>
    </lineage>
</organism>
<evidence type="ECO:0000256" key="3">
    <source>
        <dbReference type="ARBA" id="ARBA00022514"/>
    </source>
</evidence>
<dbReference type="AlphaFoldDB" id="A0A9D3PJX7"/>
<comment type="subcellular location">
    <subcellularLocation>
        <location evidence="1">Secreted</location>
    </subcellularLocation>
</comment>
<evidence type="ECO:0000256" key="5">
    <source>
        <dbReference type="SAM" id="MobiDB-lite"/>
    </source>
</evidence>
<keyword evidence="6" id="KW-0732">Signal</keyword>
<feature type="non-terminal residue" evidence="7">
    <location>
        <position position="247"/>
    </location>
</feature>
<dbReference type="Proteomes" id="UP001046870">
    <property type="component" value="Chromosome 17"/>
</dbReference>
<name>A0A9D3PJX7_MEGAT</name>
<dbReference type="PANTHER" id="PTHR21353">
    <property type="match status" value="1"/>
</dbReference>
<dbReference type="InterPro" id="IPR010681">
    <property type="entry name" value="PRF/CT"/>
</dbReference>
<dbReference type="OrthoDB" id="8956155at2759"/>
<feature type="signal peptide" evidence="6">
    <location>
        <begin position="1"/>
        <end position="22"/>
    </location>
</feature>
<feature type="region of interest" description="Disordered" evidence="5">
    <location>
        <begin position="168"/>
        <end position="247"/>
    </location>
</feature>
<evidence type="ECO:0000256" key="6">
    <source>
        <dbReference type="SAM" id="SignalP"/>
    </source>
</evidence>
<evidence type="ECO:0000313" key="7">
    <source>
        <dbReference type="EMBL" id="KAG7462040.1"/>
    </source>
</evidence>
<feature type="compositionally biased region" description="Basic and acidic residues" evidence="5">
    <location>
        <begin position="189"/>
        <end position="214"/>
    </location>
</feature>
<dbReference type="PANTHER" id="PTHR21353:SF7">
    <property type="entry name" value="CARDIOTROPHIN-LIKE CYTOKINE FACTOR 1"/>
    <property type="match status" value="1"/>
</dbReference>
<evidence type="ECO:0000313" key="8">
    <source>
        <dbReference type="Proteomes" id="UP001046870"/>
    </source>
</evidence>
<keyword evidence="8" id="KW-1185">Reference proteome</keyword>
<sequence length="247" mass="27014">MRHGEVHHVQLALLLAAVVVVSDQVPDPALSLANERTSIERTYELTKYLEHQLREIKDTYLSYLGPPFSDPDFSPARPNTTALSLPSAATRLDLWRGLENRARLAQNHRAYSVLLEAVKELARATLCPYLQSSLLHFSAGLDGLLGSISGLMTTLGYALPPQYYGLQPAGGAAPNPEPLPRHSYSPPGGRERERQKSREAERAAERERGPHRDFASGPKSQPDGDPAALSPELSPGGRQGERGAQRE</sequence>
<reference evidence="7" key="1">
    <citation type="submission" date="2021-01" db="EMBL/GenBank/DDBJ databases">
        <authorList>
            <person name="Zahm M."/>
            <person name="Roques C."/>
            <person name="Cabau C."/>
            <person name="Klopp C."/>
            <person name="Donnadieu C."/>
            <person name="Jouanno E."/>
            <person name="Lampietro C."/>
            <person name="Louis A."/>
            <person name="Herpin A."/>
            <person name="Echchiki A."/>
            <person name="Berthelot C."/>
            <person name="Parey E."/>
            <person name="Roest-Crollius H."/>
            <person name="Braasch I."/>
            <person name="Postlethwait J."/>
            <person name="Bobe J."/>
            <person name="Montfort J."/>
            <person name="Bouchez O."/>
            <person name="Begum T."/>
            <person name="Mejri S."/>
            <person name="Adams A."/>
            <person name="Chen W.-J."/>
            <person name="Guiguen Y."/>
        </authorList>
    </citation>
    <scope>NUCLEOTIDE SEQUENCE</scope>
    <source>
        <strain evidence="7">YG-15Mar2019-1</strain>
        <tissue evidence="7">Brain</tissue>
    </source>
</reference>
<protein>
    <recommendedName>
        <fullName evidence="9">Cardiotrophin-like cytokine factor 1</fullName>
    </recommendedName>
</protein>
<keyword evidence="3" id="KW-0202">Cytokine</keyword>
<evidence type="ECO:0000256" key="1">
    <source>
        <dbReference type="ARBA" id="ARBA00004613"/>
    </source>
</evidence>
<comment type="caution">
    <text evidence="7">The sequence shown here is derived from an EMBL/GenBank/DDBJ whole genome shotgun (WGS) entry which is preliminary data.</text>
</comment>
<proteinExistence type="inferred from homology"/>
<gene>
    <name evidence="7" type="ORF">MATL_G00198490</name>
</gene>
<evidence type="ECO:0000256" key="2">
    <source>
        <dbReference type="ARBA" id="ARBA00007432"/>
    </source>
</evidence>
<keyword evidence="4" id="KW-0964">Secreted</keyword>
<dbReference type="GO" id="GO:0005125">
    <property type="term" value="F:cytokine activity"/>
    <property type="evidence" value="ECO:0007669"/>
    <property type="project" value="UniProtKB-KW"/>
</dbReference>
<dbReference type="SUPFAM" id="SSF47266">
    <property type="entry name" value="4-helical cytokines"/>
    <property type="match status" value="1"/>
</dbReference>
<dbReference type="InterPro" id="IPR009079">
    <property type="entry name" value="4_helix_cytokine-like_core"/>
</dbReference>
<dbReference type="GO" id="GO:0005615">
    <property type="term" value="C:extracellular space"/>
    <property type="evidence" value="ECO:0007669"/>
    <property type="project" value="UniProtKB-KW"/>
</dbReference>
<dbReference type="Pfam" id="PF06875">
    <property type="entry name" value="PRF"/>
    <property type="match status" value="1"/>
</dbReference>
<accession>A0A9D3PJX7</accession>
<comment type="similarity">
    <text evidence="2">Belongs to the IL-6 superfamily.</text>
</comment>
<dbReference type="Gene3D" id="1.20.1250.10">
    <property type="match status" value="1"/>
</dbReference>
<dbReference type="EMBL" id="JAFDVH010000017">
    <property type="protein sequence ID" value="KAG7462040.1"/>
    <property type="molecule type" value="Genomic_DNA"/>
</dbReference>
<evidence type="ECO:0008006" key="9">
    <source>
        <dbReference type="Google" id="ProtNLM"/>
    </source>
</evidence>
<evidence type="ECO:0000256" key="4">
    <source>
        <dbReference type="ARBA" id="ARBA00022525"/>
    </source>
</evidence>